<accession>A0A829R9I4</accession>
<feature type="binding site" evidence="2">
    <location>
        <position position="62"/>
    </location>
    <ligand>
        <name>substrate</name>
    </ligand>
</feature>
<evidence type="ECO:0000256" key="1">
    <source>
        <dbReference type="PIRSR" id="PIRSR613078-1"/>
    </source>
</evidence>
<dbReference type="CDD" id="cd07067">
    <property type="entry name" value="HP_PGM_like"/>
    <property type="match status" value="1"/>
</dbReference>
<feature type="active site" description="Proton donor/acceptor" evidence="1">
    <location>
        <position position="85"/>
    </location>
</feature>
<dbReference type="Gene3D" id="3.40.50.1240">
    <property type="entry name" value="Phosphoglycerate mutase-like"/>
    <property type="match status" value="1"/>
</dbReference>
<protein>
    <submittedName>
        <fullName evidence="3">Phosphoglycerate mutase family protein</fullName>
    </submittedName>
</protein>
<evidence type="ECO:0000313" key="4">
    <source>
        <dbReference type="Proteomes" id="UP000019251"/>
    </source>
</evidence>
<feature type="active site" description="Tele-phosphohistidine intermediate" evidence="1">
    <location>
        <position position="13"/>
    </location>
</feature>
<dbReference type="AlphaFoldDB" id="A0A829R9I4"/>
<name>A0A829R9I4_LISGR</name>
<reference evidence="3 4" key="1">
    <citation type="submission" date="2012-12" db="EMBL/GenBank/DDBJ databases">
        <title>Novel taxa of Listeriaceae from agricultural environments in the United States.</title>
        <authorList>
            <person name="den Bakker H.C."/>
            <person name="Allred A."/>
            <person name="Warchocki S."/>
            <person name="Wright E.M."/>
            <person name="Burrell A."/>
            <person name="Nightingale K.K."/>
            <person name="Kephart D."/>
            <person name="Wiedmann M."/>
        </authorList>
    </citation>
    <scope>NUCLEOTIDE SEQUENCE [LARGE SCALE GENOMIC DNA]</scope>
    <source>
        <strain evidence="3 4">FSL F6-1183</strain>
    </source>
</reference>
<gene>
    <name evidence="3" type="ORF">LMUR_00900</name>
</gene>
<dbReference type="Proteomes" id="UP000019251">
    <property type="component" value="Unassembled WGS sequence"/>
</dbReference>
<dbReference type="InterPro" id="IPR050275">
    <property type="entry name" value="PGM_Phosphatase"/>
</dbReference>
<proteinExistence type="predicted"/>
<dbReference type="Pfam" id="PF00300">
    <property type="entry name" value="His_Phos_1"/>
    <property type="match status" value="1"/>
</dbReference>
<organism evidence="3 4">
    <name type="scientific">Listeria grayi FSL F6-1183</name>
    <dbReference type="NCBI Taxonomy" id="1265827"/>
    <lineage>
        <taxon>Bacteria</taxon>
        <taxon>Bacillati</taxon>
        <taxon>Bacillota</taxon>
        <taxon>Bacilli</taxon>
        <taxon>Bacillales</taxon>
        <taxon>Listeriaceae</taxon>
        <taxon>Listeria</taxon>
    </lineage>
</organism>
<sequence>MDKKVLRFYFIRHGKTEWNISRQMQGWGDSPLVEEGINGAKAVGDILRDIPFEAVYTSTSKRTQDTANLITNEKYPLHPLEELREMHFGTWEGVSILDLDRDFPEERETFMTDAAAYTAEVNGGETFYELADRVRGGLEKIVANHEEGNILIVSHGMTLSLLLHLLAGGGVEDYRTKAARILNTSVSVVCYEDGKYEVEALNQVEHLV</sequence>
<dbReference type="EMBL" id="AODG01000003">
    <property type="protein sequence ID" value="EUJ30394.1"/>
    <property type="molecule type" value="Genomic_DNA"/>
</dbReference>
<dbReference type="PANTHER" id="PTHR48100">
    <property type="entry name" value="BROAD-SPECIFICITY PHOSPHATASE YOR283W-RELATED"/>
    <property type="match status" value="1"/>
</dbReference>
<dbReference type="SMART" id="SM00855">
    <property type="entry name" value="PGAM"/>
    <property type="match status" value="1"/>
</dbReference>
<evidence type="ECO:0000313" key="3">
    <source>
        <dbReference type="EMBL" id="EUJ30394.1"/>
    </source>
</evidence>
<comment type="caution">
    <text evidence="3">The sequence shown here is derived from an EMBL/GenBank/DDBJ whole genome shotgun (WGS) entry which is preliminary data.</text>
</comment>
<dbReference type="InterPro" id="IPR013078">
    <property type="entry name" value="His_Pase_superF_clade-1"/>
</dbReference>
<dbReference type="RefSeq" id="WP_036103530.1">
    <property type="nucleotide sequence ID" value="NZ_AODG01000003.1"/>
</dbReference>
<dbReference type="GO" id="GO:0005737">
    <property type="term" value="C:cytoplasm"/>
    <property type="evidence" value="ECO:0007669"/>
    <property type="project" value="TreeGrafter"/>
</dbReference>
<evidence type="ECO:0000256" key="2">
    <source>
        <dbReference type="PIRSR" id="PIRSR613078-2"/>
    </source>
</evidence>
<dbReference type="GO" id="GO:0016791">
    <property type="term" value="F:phosphatase activity"/>
    <property type="evidence" value="ECO:0007669"/>
    <property type="project" value="TreeGrafter"/>
</dbReference>
<feature type="binding site" evidence="2">
    <location>
        <begin position="12"/>
        <end position="19"/>
    </location>
    <ligand>
        <name>substrate</name>
    </ligand>
</feature>
<dbReference type="InterPro" id="IPR029033">
    <property type="entry name" value="His_PPase_superfam"/>
</dbReference>
<dbReference type="SUPFAM" id="SSF53254">
    <property type="entry name" value="Phosphoglycerate mutase-like"/>
    <property type="match status" value="1"/>
</dbReference>
<dbReference type="PANTHER" id="PTHR48100:SF1">
    <property type="entry name" value="HISTIDINE PHOSPHATASE FAMILY PROTEIN-RELATED"/>
    <property type="match status" value="1"/>
</dbReference>